<gene>
    <name evidence="7" type="ORF">QVD17_05286</name>
</gene>
<dbReference type="PIRSF" id="PIRSF016021">
    <property type="entry name" value="ESCAROLA"/>
    <property type="match status" value="1"/>
</dbReference>
<dbReference type="PROSITE" id="PS51742">
    <property type="entry name" value="PPC"/>
    <property type="match status" value="1"/>
</dbReference>
<evidence type="ECO:0000313" key="7">
    <source>
        <dbReference type="EMBL" id="KAK1439468.1"/>
    </source>
</evidence>
<dbReference type="AlphaFoldDB" id="A0AAD8LE44"/>
<comment type="subcellular location">
    <subcellularLocation>
        <location evidence="4">Nucleus</location>
    </subcellularLocation>
</comment>
<dbReference type="Proteomes" id="UP001229421">
    <property type="component" value="Unassembled WGS sequence"/>
</dbReference>
<keyword evidence="2 4" id="KW-0238">DNA-binding</keyword>
<dbReference type="Gene3D" id="3.30.1330.80">
    <property type="entry name" value="Hypothetical protein, similar to alpha- acetolactate decarboxylase, domain 2"/>
    <property type="match status" value="1"/>
</dbReference>
<dbReference type="SUPFAM" id="SSF117856">
    <property type="entry name" value="AF0104/ALDC/Ptd012-like"/>
    <property type="match status" value="1"/>
</dbReference>
<accession>A0AAD8LE44</accession>
<dbReference type="InterPro" id="IPR014476">
    <property type="entry name" value="AHL15-29"/>
</dbReference>
<evidence type="ECO:0000256" key="4">
    <source>
        <dbReference type="PIRNR" id="PIRNR016021"/>
    </source>
</evidence>
<dbReference type="GO" id="GO:0003680">
    <property type="term" value="F:minor groove of adenine-thymine-rich DNA binding"/>
    <property type="evidence" value="ECO:0007669"/>
    <property type="project" value="UniProtKB-UniRule"/>
</dbReference>
<sequence>MPYHLQLTNPPDSEDDDTNQTIPSFGDSHERRPRGRPPGSKNKPKPPLIITRERSNTLRAHILEISNGCDIFKSLGDFSRKKQSGIYIINATGTINNVTLRQPAVMGSVHRLHGRFELLSLSGSFLPPPAPPSATSLMIFLAGGQGQVVGGNVVGALVASGPVIVVAASFTDVAYERLPPVGDDEAEVINSSGCDGNGNGEVDCGTSNQFPASTPTTVGLPFFNLPVNVQLTVDGGGWSGNAVNQTPF</sequence>
<evidence type="ECO:0000313" key="8">
    <source>
        <dbReference type="Proteomes" id="UP001229421"/>
    </source>
</evidence>
<feature type="domain" description="PPC" evidence="6">
    <location>
        <begin position="55"/>
        <end position="191"/>
    </location>
</feature>
<evidence type="ECO:0000256" key="5">
    <source>
        <dbReference type="SAM" id="MobiDB-lite"/>
    </source>
</evidence>
<proteinExistence type="predicted"/>
<comment type="function">
    <text evidence="4">Transcription factor that specifically binds AT-rich DNA sequences related to the nuclear matrix attachment regions (MARs).</text>
</comment>
<dbReference type="EMBL" id="JAUHHV010000001">
    <property type="protein sequence ID" value="KAK1439468.1"/>
    <property type="molecule type" value="Genomic_DNA"/>
</dbReference>
<evidence type="ECO:0000256" key="1">
    <source>
        <dbReference type="ARBA" id="ARBA00023015"/>
    </source>
</evidence>
<keyword evidence="4" id="KW-0539">Nucleus</keyword>
<feature type="compositionally biased region" description="Polar residues" evidence="5">
    <location>
        <begin position="1"/>
        <end position="11"/>
    </location>
</feature>
<keyword evidence="1 4" id="KW-0805">Transcription regulation</keyword>
<name>A0AAD8LE44_TARER</name>
<dbReference type="GO" id="GO:0003700">
    <property type="term" value="F:DNA-binding transcription factor activity"/>
    <property type="evidence" value="ECO:0007669"/>
    <property type="project" value="TreeGrafter"/>
</dbReference>
<evidence type="ECO:0000256" key="2">
    <source>
        <dbReference type="ARBA" id="ARBA00023125"/>
    </source>
</evidence>
<dbReference type="PANTHER" id="PTHR31100:SF101">
    <property type="entry name" value="AT-HOOK MOTIF NUCLEAR-LOCALIZED PROTEIN"/>
    <property type="match status" value="1"/>
</dbReference>
<keyword evidence="3 4" id="KW-0804">Transcription</keyword>
<dbReference type="InterPro" id="IPR005175">
    <property type="entry name" value="PPC_dom"/>
</dbReference>
<keyword evidence="8" id="KW-1185">Reference proteome</keyword>
<organism evidence="7 8">
    <name type="scientific">Tagetes erecta</name>
    <name type="common">African marigold</name>
    <dbReference type="NCBI Taxonomy" id="13708"/>
    <lineage>
        <taxon>Eukaryota</taxon>
        <taxon>Viridiplantae</taxon>
        <taxon>Streptophyta</taxon>
        <taxon>Embryophyta</taxon>
        <taxon>Tracheophyta</taxon>
        <taxon>Spermatophyta</taxon>
        <taxon>Magnoliopsida</taxon>
        <taxon>eudicotyledons</taxon>
        <taxon>Gunneridae</taxon>
        <taxon>Pentapetalae</taxon>
        <taxon>asterids</taxon>
        <taxon>campanulids</taxon>
        <taxon>Asterales</taxon>
        <taxon>Asteraceae</taxon>
        <taxon>Asteroideae</taxon>
        <taxon>Heliantheae alliance</taxon>
        <taxon>Tageteae</taxon>
        <taxon>Tagetes</taxon>
    </lineage>
</organism>
<evidence type="ECO:0000259" key="6">
    <source>
        <dbReference type="PROSITE" id="PS51742"/>
    </source>
</evidence>
<dbReference type="PANTHER" id="PTHR31100">
    <property type="entry name" value="AT-HOOK MOTIF NUCLEAR-LOCALIZED PROTEIN 15"/>
    <property type="match status" value="1"/>
</dbReference>
<protein>
    <recommendedName>
        <fullName evidence="4">AT-hook motif nuclear-localized protein</fullName>
    </recommendedName>
</protein>
<comment type="caution">
    <text evidence="7">The sequence shown here is derived from an EMBL/GenBank/DDBJ whole genome shotgun (WGS) entry which is preliminary data.</text>
</comment>
<evidence type="ECO:0000256" key="3">
    <source>
        <dbReference type="ARBA" id="ARBA00023163"/>
    </source>
</evidence>
<feature type="region of interest" description="Disordered" evidence="5">
    <location>
        <begin position="1"/>
        <end position="48"/>
    </location>
</feature>
<dbReference type="CDD" id="cd11378">
    <property type="entry name" value="DUF296"/>
    <property type="match status" value="1"/>
</dbReference>
<dbReference type="GO" id="GO:0005634">
    <property type="term" value="C:nucleus"/>
    <property type="evidence" value="ECO:0007669"/>
    <property type="project" value="UniProtKB-SubCell"/>
</dbReference>
<dbReference type="Pfam" id="PF03479">
    <property type="entry name" value="PCC"/>
    <property type="match status" value="1"/>
</dbReference>
<reference evidence="7" key="1">
    <citation type="journal article" date="2023" name="bioRxiv">
        <title>Improved chromosome-level genome assembly for marigold (Tagetes erecta).</title>
        <authorList>
            <person name="Jiang F."/>
            <person name="Yuan L."/>
            <person name="Wang S."/>
            <person name="Wang H."/>
            <person name="Xu D."/>
            <person name="Wang A."/>
            <person name="Fan W."/>
        </authorList>
    </citation>
    <scope>NUCLEOTIDE SEQUENCE</scope>
    <source>
        <strain evidence="7">WSJ</strain>
        <tissue evidence="7">Leaf</tissue>
    </source>
</reference>